<sequence>MKETLINIAKAYVGESQARNRYTFYAKIAKKEGYEQIAEIFLTTAEQEKTHAKRLFEHIQELKANDEELKIEVSVPAVYGTTAENLKAAIAGETYETTEMYPTFSKKALEEGYEVLGKRLAAMAIAEKNHKEKYENLLKNLEEGTTFKKNEATWWVCRECGYIHFGPEAPKKCPSCDHPQAYYQVKA</sequence>
<dbReference type="InterPro" id="IPR009040">
    <property type="entry name" value="Ferritin-like_diiron"/>
</dbReference>
<keyword evidence="2" id="KW-0813">Transport</keyword>
<keyword evidence="4" id="KW-0249">Electron transport</keyword>
<evidence type="ECO:0000256" key="4">
    <source>
        <dbReference type="ARBA" id="ARBA00022982"/>
    </source>
</evidence>
<dbReference type="InterPro" id="IPR052364">
    <property type="entry name" value="Rubrerythrin"/>
</dbReference>
<name>A0A1J4TBS3_9BACT</name>
<dbReference type="GO" id="GO:0016491">
    <property type="term" value="F:oxidoreductase activity"/>
    <property type="evidence" value="ECO:0007669"/>
    <property type="project" value="InterPro"/>
</dbReference>
<evidence type="ECO:0000256" key="3">
    <source>
        <dbReference type="ARBA" id="ARBA00022723"/>
    </source>
</evidence>
<keyword evidence="6" id="KW-0175">Coiled coil</keyword>
<dbReference type="AlphaFoldDB" id="A0A1J4TBS3"/>
<dbReference type="PANTHER" id="PTHR43865">
    <property type="entry name" value="RUBRERYTHRIN-RELATED"/>
    <property type="match status" value="1"/>
</dbReference>
<dbReference type="InterPro" id="IPR024934">
    <property type="entry name" value="Rubredoxin-like_dom"/>
</dbReference>
<evidence type="ECO:0000256" key="6">
    <source>
        <dbReference type="SAM" id="Coils"/>
    </source>
</evidence>
<evidence type="ECO:0000259" key="8">
    <source>
        <dbReference type="PROSITE" id="PS50905"/>
    </source>
</evidence>
<dbReference type="EMBL" id="MNUV01000011">
    <property type="protein sequence ID" value="OIO08253.1"/>
    <property type="molecule type" value="Genomic_DNA"/>
</dbReference>
<feature type="coiled-coil region" evidence="6">
    <location>
        <begin position="124"/>
        <end position="151"/>
    </location>
</feature>
<comment type="cofactor">
    <cofactor evidence="1">
        <name>Fe(3+)</name>
        <dbReference type="ChEBI" id="CHEBI:29034"/>
    </cofactor>
</comment>
<feature type="coiled-coil region" evidence="6">
    <location>
        <begin position="45"/>
        <end position="72"/>
    </location>
</feature>
<dbReference type="Pfam" id="PF21349">
    <property type="entry name" value="RUBY_RBDX"/>
    <property type="match status" value="1"/>
</dbReference>
<dbReference type="CDD" id="cd00729">
    <property type="entry name" value="rubredoxin_SM"/>
    <property type="match status" value="1"/>
</dbReference>
<protein>
    <submittedName>
        <fullName evidence="9">Rubrerythrin family protein</fullName>
    </submittedName>
</protein>
<dbReference type="PROSITE" id="PS50905">
    <property type="entry name" value="FERRITIN_LIKE"/>
    <property type="match status" value="1"/>
</dbReference>
<dbReference type="Gene3D" id="1.20.1260.10">
    <property type="match status" value="1"/>
</dbReference>
<proteinExistence type="predicted"/>
<dbReference type="CDD" id="cd01041">
    <property type="entry name" value="Rubrerythrin"/>
    <property type="match status" value="1"/>
</dbReference>
<evidence type="ECO:0000256" key="1">
    <source>
        <dbReference type="ARBA" id="ARBA00001965"/>
    </source>
</evidence>
<dbReference type="InterPro" id="IPR003251">
    <property type="entry name" value="Rr_diiron-bd_dom"/>
</dbReference>
<keyword evidence="5" id="KW-0408">Iron</keyword>
<accession>A0A1J4TBS3</accession>
<dbReference type="PROSITE" id="PS50903">
    <property type="entry name" value="RUBREDOXIN_LIKE"/>
    <property type="match status" value="1"/>
</dbReference>
<evidence type="ECO:0000259" key="7">
    <source>
        <dbReference type="PROSITE" id="PS50903"/>
    </source>
</evidence>
<reference evidence="9 10" key="1">
    <citation type="journal article" date="2016" name="Environ. Microbiol.">
        <title>Genomic resolution of a cold subsurface aquifer community provides metabolic insights for novel microbes adapted to high CO concentrations.</title>
        <authorList>
            <person name="Probst A.J."/>
            <person name="Castelle C.J."/>
            <person name="Singh A."/>
            <person name="Brown C.T."/>
            <person name="Anantharaman K."/>
            <person name="Sharon I."/>
            <person name="Hug L.A."/>
            <person name="Burstein D."/>
            <person name="Emerson J.B."/>
            <person name="Thomas B.C."/>
            <person name="Banfield J.F."/>
        </authorList>
    </citation>
    <scope>NUCLEOTIDE SEQUENCE [LARGE SCALE GENOMIC DNA]</scope>
    <source>
        <strain evidence="9">CG1_02_41_21</strain>
    </source>
</reference>
<dbReference type="InterPro" id="IPR012347">
    <property type="entry name" value="Ferritin-like"/>
</dbReference>
<dbReference type="Pfam" id="PF02915">
    <property type="entry name" value="Rubrerythrin"/>
    <property type="match status" value="1"/>
</dbReference>
<dbReference type="Gene3D" id="2.20.28.10">
    <property type="match status" value="1"/>
</dbReference>
<comment type="caution">
    <text evidence="9">The sequence shown here is derived from an EMBL/GenBank/DDBJ whole genome shotgun (WGS) entry which is preliminary data.</text>
</comment>
<dbReference type="PANTHER" id="PTHR43865:SF1">
    <property type="entry name" value="RUBRERYTHRIN-RELATED"/>
    <property type="match status" value="1"/>
</dbReference>
<dbReference type="InterPro" id="IPR048574">
    <property type="entry name" value="RUBY_RBDX"/>
</dbReference>
<organism evidence="9 10">
    <name type="scientific">Candidatus Falkowbacteria bacterium CG1_02_41_21</name>
    <dbReference type="NCBI Taxonomy" id="1805147"/>
    <lineage>
        <taxon>Bacteria</taxon>
        <taxon>Candidatus Falkowiibacteriota</taxon>
    </lineage>
</organism>
<dbReference type="SUPFAM" id="SSF47240">
    <property type="entry name" value="Ferritin-like"/>
    <property type="match status" value="1"/>
</dbReference>
<evidence type="ECO:0000256" key="2">
    <source>
        <dbReference type="ARBA" id="ARBA00022448"/>
    </source>
</evidence>
<dbReference type="InterPro" id="IPR009078">
    <property type="entry name" value="Ferritin-like_SF"/>
</dbReference>
<dbReference type="GO" id="GO:0005506">
    <property type="term" value="F:iron ion binding"/>
    <property type="evidence" value="ECO:0007669"/>
    <property type="project" value="InterPro"/>
</dbReference>
<gene>
    <name evidence="9" type="ORF">AUJ35_00625</name>
</gene>
<dbReference type="SUPFAM" id="SSF57802">
    <property type="entry name" value="Rubredoxin-like"/>
    <property type="match status" value="1"/>
</dbReference>
<evidence type="ECO:0000313" key="9">
    <source>
        <dbReference type="EMBL" id="OIO08253.1"/>
    </source>
</evidence>
<dbReference type="Proteomes" id="UP000182860">
    <property type="component" value="Unassembled WGS sequence"/>
</dbReference>
<keyword evidence="3" id="KW-0479">Metal-binding</keyword>
<feature type="domain" description="Rubredoxin-like" evidence="7">
    <location>
        <begin position="152"/>
        <end position="186"/>
    </location>
</feature>
<dbReference type="NCBIfam" id="NF045767">
    <property type="entry name" value="RuberyRbr"/>
    <property type="match status" value="1"/>
</dbReference>
<feature type="domain" description="Ferritin-like diiron" evidence="8">
    <location>
        <begin position="1"/>
        <end position="145"/>
    </location>
</feature>
<evidence type="ECO:0000256" key="5">
    <source>
        <dbReference type="ARBA" id="ARBA00023004"/>
    </source>
</evidence>
<evidence type="ECO:0000313" key="10">
    <source>
        <dbReference type="Proteomes" id="UP000182860"/>
    </source>
</evidence>